<accession>X1BN57</accession>
<comment type="caution">
    <text evidence="1">The sequence shown here is derived from an EMBL/GenBank/DDBJ whole genome shotgun (WGS) entry which is preliminary data.</text>
</comment>
<organism evidence="1">
    <name type="scientific">marine sediment metagenome</name>
    <dbReference type="NCBI Taxonomy" id="412755"/>
    <lineage>
        <taxon>unclassified sequences</taxon>
        <taxon>metagenomes</taxon>
        <taxon>ecological metagenomes</taxon>
    </lineage>
</organism>
<proteinExistence type="predicted"/>
<dbReference type="AlphaFoldDB" id="X1BN57"/>
<gene>
    <name evidence="1" type="ORF">S01H4_22181</name>
</gene>
<dbReference type="EMBL" id="BART01010128">
    <property type="protein sequence ID" value="GAG85473.1"/>
    <property type="molecule type" value="Genomic_DNA"/>
</dbReference>
<name>X1BN57_9ZZZZ</name>
<sequence length="82" mass="9426">FPISVDYDDQYYPAIQFADDTYYVFWEDYRFYPPDRSIYAARVTSAGTVIDSAGRLILRDKAYSIDAAFDGVNFLAVIQNDC</sequence>
<protein>
    <submittedName>
        <fullName evidence="1">Uncharacterized protein</fullName>
    </submittedName>
</protein>
<reference evidence="1" key="1">
    <citation type="journal article" date="2014" name="Front. Microbiol.">
        <title>High frequency of phylogenetically diverse reductive dehalogenase-homologous genes in deep subseafloor sedimentary metagenomes.</title>
        <authorList>
            <person name="Kawai M."/>
            <person name="Futagami T."/>
            <person name="Toyoda A."/>
            <person name="Takaki Y."/>
            <person name="Nishi S."/>
            <person name="Hori S."/>
            <person name="Arai W."/>
            <person name="Tsubouchi T."/>
            <person name="Morono Y."/>
            <person name="Uchiyama I."/>
            <person name="Ito T."/>
            <person name="Fujiyama A."/>
            <person name="Inagaki F."/>
            <person name="Takami H."/>
        </authorList>
    </citation>
    <scope>NUCLEOTIDE SEQUENCE</scope>
    <source>
        <strain evidence="1">Expedition CK06-06</strain>
    </source>
</reference>
<evidence type="ECO:0000313" key="1">
    <source>
        <dbReference type="EMBL" id="GAG85473.1"/>
    </source>
</evidence>
<feature type="non-terminal residue" evidence="1">
    <location>
        <position position="1"/>
    </location>
</feature>